<proteinExistence type="predicted"/>
<evidence type="ECO:0000313" key="1">
    <source>
        <dbReference type="EMBL" id="EHJ13615.1"/>
    </source>
</evidence>
<dbReference type="InterPro" id="IPR011990">
    <property type="entry name" value="TPR-like_helical_dom_sf"/>
</dbReference>
<gene>
    <name evidence="1" type="ORF">CWATWH0003_1685t5</name>
</gene>
<protein>
    <submittedName>
        <fullName evidence="1">Uncharacterized protein</fullName>
    </submittedName>
</protein>
<accession>G5J2F2</accession>
<dbReference type="AlphaFoldDB" id="G5J2F2"/>
<dbReference type="GeneID" id="88765452"/>
<evidence type="ECO:0000313" key="2">
    <source>
        <dbReference type="Proteomes" id="UP000003477"/>
    </source>
</evidence>
<comment type="caution">
    <text evidence="1">The sequence shown here is derived from an EMBL/GenBank/DDBJ whole genome shotgun (WGS) entry which is preliminary data.</text>
</comment>
<name>G5J2F2_CROWT</name>
<dbReference type="Gene3D" id="1.25.40.10">
    <property type="entry name" value="Tetratricopeptide repeat domain"/>
    <property type="match status" value="1"/>
</dbReference>
<dbReference type="RefSeq" id="WP_007310074.1">
    <property type="nucleotide sequence ID" value="NZ_AESD01000258.1"/>
</dbReference>
<feature type="non-terminal residue" evidence="1">
    <location>
        <position position="64"/>
    </location>
</feature>
<organism evidence="1 2">
    <name type="scientific">Crocosphaera watsonii WH 0003</name>
    <dbReference type="NCBI Taxonomy" id="423471"/>
    <lineage>
        <taxon>Bacteria</taxon>
        <taxon>Bacillati</taxon>
        <taxon>Cyanobacteriota</taxon>
        <taxon>Cyanophyceae</taxon>
        <taxon>Oscillatoriophycideae</taxon>
        <taxon>Chroococcales</taxon>
        <taxon>Aphanothecaceae</taxon>
        <taxon>Crocosphaera</taxon>
    </lineage>
</organism>
<reference evidence="1 2" key="1">
    <citation type="journal article" date="2011" name="Front. Microbiol.">
        <title>Two Strains of Crocosphaera watsonii with Highly Conserved Genomes are Distinguished by Strain-Specific Features.</title>
        <authorList>
            <person name="Bench S.R."/>
            <person name="Ilikchyan I.N."/>
            <person name="Tripp H.J."/>
            <person name="Zehr J.P."/>
        </authorList>
    </citation>
    <scope>NUCLEOTIDE SEQUENCE [LARGE SCALE GENOMIC DNA]</scope>
    <source>
        <strain evidence="1 2">WH 0003</strain>
    </source>
</reference>
<dbReference type="Proteomes" id="UP000003477">
    <property type="component" value="Unassembled WGS sequence"/>
</dbReference>
<dbReference type="EMBL" id="AESD01000258">
    <property type="protein sequence ID" value="EHJ13615.1"/>
    <property type="molecule type" value="Genomic_DNA"/>
</dbReference>
<sequence>MLPTKVEVLKEIAEAYIKLSDSTQDPTVLKQALTVAQQIDKSKDKGETLIEIAQAYIKLSDSTQ</sequence>